<dbReference type="InterPro" id="IPR000014">
    <property type="entry name" value="PAS"/>
</dbReference>
<reference evidence="2 3" key="1">
    <citation type="submission" date="2012-02" db="EMBL/GenBank/DDBJ databases">
        <title>Whole genome shotgun sequence of Mobilicoccus pelagius NBRC 104925.</title>
        <authorList>
            <person name="Yoshida Y."/>
            <person name="Hosoyama A."/>
            <person name="Tsuchikane K."/>
            <person name="Katsumata H."/>
            <person name="Yamazaki S."/>
            <person name="Fujita N."/>
        </authorList>
    </citation>
    <scope>NUCLEOTIDE SEQUENCE [LARGE SCALE GENOMIC DNA]</scope>
    <source>
        <strain evidence="2 3">NBRC 104925</strain>
    </source>
</reference>
<dbReference type="EMBL" id="BAFE01000007">
    <property type="protein sequence ID" value="GAB47222.1"/>
    <property type="molecule type" value="Genomic_DNA"/>
</dbReference>
<dbReference type="NCBIfam" id="TIGR00229">
    <property type="entry name" value="sensory_box"/>
    <property type="match status" value="1"/>
</dbReference>
<feature type="domain" description="PAS" evidence="1">
    <location>
        <begin position="26"/>
        <end position="77"/>
    </location>
</feature>
<name>H5UNB4_9MICO</name>
<dbReference type="SUPFAM" id="SSF55785">
    <property type="entry name" value="PYP-like sensor domain (PAS domain)"/>
    <property type="match status" value="1"/>
</dbReference>
<proteinExistence type="predicted"/>
<dbReference type="AlphaFoldDB" id="H5UNB4"/>
<dbReference type="STRING" id="1089455.MOPEL_007_00390"/>
<dbReference type="RefSeq" id="WP_009481120.1">
    <property type="nucleotide sequence ID" value="NZ_BAFE01000007.1"/>
</dbReference>
<dbReference type="OrthoDB" id="266313at2"/>
<evidence type="ECO:0000313" key="2">
    <source>
        <dbReference type="EMBL" id="GAB47222.1"/>
    </source>
</evidence>
<evidence type="ECO:0000259" key="1">
    <source>
        <dbReference type="PROSITE" id="PS50112"/>
    </source>
</evidence>
<dbReference type="InterPro" id="IPR013655">
    <property type="entry name" value="PAS_fold_3"/>
</dbReference>
<organism evidence="2 3">
    <name type="scientific">Mobilicoccus pelagius NBRC 104925</name>
    <dbReference type="NCBI Taxonomy" id="1089455"/>
    <lineage>
        <taxon>Bacteria</taxon>
        <taxon>Bacillati</taxon>
        <taxon>Actinomycetota</taxon>
        <taxon>Actinomycetes</taxon>
        <taxon>Micrococcales</taxon>
        <taxon>Dermatophilaceae</taxon>
        <taxon>Mobilicoccus</taxon>
    </lineage>
</organism>
<comment type="caution">
    <text evidence="2">The sequence shown here is derived from an EMBL/GenBank/DDBJ whole genome shotgun (WGS) entry which is preliminary data.</text>
</comment>
<dbReference type="Pfam" id="PF08447">
    <property type="entry name" value="PAS_3"/>
    <property type="match status" value="1"/>
</dbReference>
<dbReference type="PROSITE" id="PS50112">
    <property type="entry name" value="PAS"/>
    <property type="match status" value="1"/>
</dbReference>
<accession>H5UNB4</accession>
<dbReference type="Gene3D" id="3.30.450.20">
    <property type="entry name" value="PAS domain"/>
    <property type="match status" value="1"/>
</dbReference>
<evidence type="ECO:0000313" key="3">
    <source>
        <dbReference type="Proteomes" id="UP000004367"/>
    </source>
</evidence>
<keyword evidence="3" id="KW-1185">Reference proteome</keyword>
<dbReference type="eggNOG" id="COG3829">
    <property type="taxonomic scope" value="Bacteria"/>
</dbReference>
<gene>
    <name evidence="2" type="ORF">MOPEL_007_00390</name>
</gene>
<dbReference type="CDD" id="cd00130">
    <property type="entry name" value="PAS"/>
    <property type="match status" value="1"/>
</dbReference>
<dbReference type="InterPro" id="IPR035965">
    <property type="entry name" value="PAS-like_dom_sf"/>
</dbReference>
<protein>
    <recommendedName>
        <fullName evidence="1">PAS domain-containing protein</fullName>
    </recommendedName>
</protein>
<dbReference type="Proteomes" id="UP000004367">
    <property type="component" value="Unassembled WGS sequence"/>
</dbReference>
<sequence length="183" mass="20705">MRRTSVTPTGREVTFGDDEVVVSKTDPKGVITYANDVFLRVSGYAEHELIGQPHNIIRHPDFPRGVFKLLWDTLEAKQEIFAYVKNMTKSGDTYWVLAHVTPSLDASGRIVGHHSWRRRPEPAAVREVEGVYDVMRAEEARHTRTIEAAEASLALVGRVLAERGLSYDEFVWDLIARTTSLTR</sequence>